<organism evidence="1 2">
    <name type="scientific">Anabaenopsis circularis NIES-21</name>
    <dbReference type="NCBI Taxonomy" id="1085406"/>
    <lineage>
        <taxon>Bacteria</taxon>
        <taxon>Bacillati</taxon>
        <taxon>Cyanobacteriota</taxon>
        <taxon>Cyanophyceae</taxon>
        <taxon>Nostocales</taxon>
        <taxon>Nodulariaceae</taxon>
        <taxon>Anabaenopsis</taxon>
    </lineage>
</organism>
<dbReference type="InterPro" id="IPR036583">
    <property type="entry name" value="23S_rRNA_IVS_sf"/>
</dbReference>
<evidence type="ECO:0000313" key="1">
    <source>
        <dbReference type="EMBL" id="BAY16192.1"/>
    </source>
</evidence>
<evidence type="ECO:0008006" key="3">
    <source>
        <dbReference type="Google" id="ProtNLM"/>
    </source>
</evidence>
<dbReference type="PANTHER" id="PTHR38471:SF2">
    <property type="entry name" value="FOUR HELIX BUNDLE PROTEIN"/>
    <property type="match status" value="1"/>
</dbReference>
<sequence length="167" mass="18885">MNSLVYEKAYKFAIRIVKAYKYLTQDKKEFILSKQLIRSGTSIGANIAEANGGISAADFSAKISIAYKECLETKYWLSLLKDTEYIEEKAFNSIYTYAAEIGKMLFSILKKTRRAKFAREVTSQEYPRKLQDFDGIEVVECDEVDVGVNQSVIVANSVRKPEPNPGL</sequence>
<reference evidence="1 2" key="1">
    <citation type="submission" date="2017-06" db="EMBL/GenBank/DDBJ databases">
        <title>Genome sequencing of cyanobaciteial culture collection at National Institute for Environmental Studies (NIES).</title>
        <authorList>
            <person name="Hirose Y."/>
            <person name="Shimura Y."/>
            <person name="Fujisawa T."/>
            <person name="Nakamura Y."/>
            <person name="Kawachi M."/>
        </authorList>
    </citation>
    <scope>NUCLEOTIDE SEQUENCE [LARGE SCALE GENOMIC DNA]</scope>
    <source>
        <strain evidence="1 2">NIES-21</strain>
    </source>
</reference>
<proteinExistence type="predicted"/>
<dbReference type="NCBIfam" id="TIGR02436">
    <property type="entry name" value="four helix bundle protein"/>
    <property type="match status" value="1"/>
</dbReference>
<dbReference type="InterPro" id="IPR012657">
    <property type="entry name" value="23S_rRNA-intervening_sequence"/>
</dbReference>
<dbReference type="Gene3D" id="1.20.1440.60">
    <property type="entry name" value="23S rRNA-intervening sequence"/>
    <property type="match status" value="1"/>
</dbReference>
<dbReference type="SUPFAM" id="SSF158446">
    <property type="entry name" value="IVS-encoded protein-like"/>
    <property type="match status" value="1"/>
</dbReference>
<protein>
    <recommendedName>
        <fullName evidence="3">Four helix bundle protein</fullName>
    </recommendedName>
</protein>
<dbReference type="AlphaFoldDB" id="A0A1Z4GFB4"/>
<dbReference type="Proteomes" id="UP000218287">
    <property type="component" value="Chromosome"/>
</dbReference>
<evidence type="ECO:0000313" key="2">
    <source>
        <dbReference type="Proteomes" id="UP000218287"/>
    </source>
</evidence>
<dbReference type="EMBL" id="AP018174">
    <property type="protein sequence ID" value="BAY16192.1"/>
    <property type="molecule type" value="Genomic_DNA"/>
</dbReference>
<gene>
    <name evidence="1" type="ORF">NIES21_20150</name>
</gene>
<dbReference type="CDD" id="cd16377">
    <property type="entry name" value="23S_rRNA_IVP_like"/>
    <property type="match status" value="1"/>
</dbReference>
<name>A0A1Z4GFB4_9CYAN</name>
<dbReference type="PANTHER" id="PTHR38471">
    <property type="entry name" value="FOUR HELIX BUNDLE PROTEIN"/>
    <property type="match status" value="1"/>
</dbReference>
<dbReference type="Pfam" id="PF05635">
    <property type="entry name" value="23S_rRNA_IVP"/>
    <property type="match status" value="1"/>
</dbReference>
<accession>A0A1Z4GFB4</accession>
<keyword evidence="2" id="KW-1185">Reference proteome</keyword>